<dbReference type="EMBL" id="KK914265">
    <property type="protein sequence ID" value="KDP43648.1"/>
    <property type="molecule type" value="Genomic_DNA"/>
</dbReference>
<evidence type="ECO:0000313" key="2">
    <source>
        <dbReference type="EMBL" id="KDP43648.1"/>
    </source>
</evidence>
<sequence>MVYYEVDQDNLNTKPSKADQTELSRVAHSASRRVKALSVASRSSGLYDVTKNDDIMVFILSKRHVAVVQEGSYVTHLKDPLRSRKLCDAAILCCPTSIN</sequence>
<name>A0A067L8U1_JATCU</name>
<accession>A0A067L8U1</accession>
<gene>
    <name evidence="2" type="ORF">JCGZ_22962</name>
</gene>
<dbReference type="AlphaFoldDB" id="A0A067L8U1"/>
<organism evidence="2 3">
    <name type="scientific">Jatropha curcas</name>
    <name type="common">Barbados nut</name>
    <dbReference type="NCBI Taxonomy" id="180498"/>
    <lineage>
        <taxon>Eukaryota</taxon>
        <taxon>Viridiplantae</taxon>
        <taxon>Streptophyta</taxon>
        <taxon>Embryophyta</taxon>
        <taxon>Tracheophyta</taxon>
        <taxon>Spermatophyta</taxon>
        <taxon>Magnoliopsida</taxon>
        <taxon>eudicotyledons</taxon>
        <taxon>Gunneridae</taxon>
        <taxon>Pentapetalae</taxon>
        <taxon>rosids</taxon>
        <taxon>fabids</taxon>
        <taxon>Malpighiales</taxon>
        <taxon>Euphorbiaceae</taxon>
        <taxon>Crotonoideae</taxon>
        <taxon>Jatropheae</taxon>
        <taxon>Jatropha</taxon>
    </lineage>
</organism>
<feature type="region of interest" description="Disordered" evidence="1">
    <location>
        <begin position="1"/>
        <end position="25"/>
    </location>
</feature>
<proteinExistence type="predicted"/>
<evidence type="ECO:0000313" key="3">
    <source>
        <dbReference type="Proteomes" id="UP000027138"/>
    </source>
</evidence>
<keyword evidence="3" id="KW-1185">Reference proteome</keyword>
<protein>
    <submittedName>
        <fullName evidence="2">Uncharacterized protein</fullName>
    </submittedName>
</protein>
<dbReference type="Proteomes" id="UP000027138">
    <property type="component" value="Unassembled WGS sequence"/>
</dbReference>
<reference evidence="2 3" key="1">
    <citation type="journal article" date="2014" name="PLoS ONE">
        <title>Global Analysis of Gene Expression Profiles in Physic Nut (Jatropha curcas L.) Seedlings Exposed to Salt Stress.</title>
        <authorList>
            <person name="Zhang L."/>
            <person name="Zhang C."/>
            <person name="Wu P."/>
            <person name="Chen Y."/>
            <person name="Li M."/>
            <person name="Jiang H."/>
            <person name="Wu G."/>
        </authorList>
    </citation>
    <scope>NUCLEOTIDE SEQUENCE [LARGE SCALE GENOMIC DNA]</scope>
    <source>
        <strain evidence="3">cv. GZQX0401</strain>
        <tissue evidence="2">Young leaves</tissue>
    </source>
</reference>
<evidence type="ECO:0000256" key="1">
    <source>
        <dbReference type="SAM" id="MobiDB-lite"/>
    </source>
</evidence>